<dbReference type="STRING" id="56723.ENSLBEP00000009457"/>
<keyword evidence="2" id="KW-0677">Repeat</keyword>
<sequence>MTKVDKTKRFSEVFLFLLLSCTFQGTHCELVLSPTGHTVVNAEVGRNVTLAVSFSGATDPVVAWFMKDVPVITWTFGSSPIIDGKKTNVLRLEPNGSLTFVNVSLEFSSNYTFEITKAGLKQVSTTFTLNVFEIIQNVTLRSEPDLVIEGTDRFMLEYSMSQGVVQQQTWFYNGREIQTNSNNSKDKSLVILRPTRSDTGQYSVFLTNPFGSVTTYMNVTVLYGPEDPKIQARPAQPFYVSGDSLLLSCLGEGSPKPSIEWIFGGQNISRSAILNLTNVKTGQGGDYTCMLLNELTKNQSQISFTLDVYERPSENPLCSVQSVNNNVDLQYHCQWSGGTPQARLFFPELDNSKSGLGNLSLTVNASENLDGRTFMCLTEHPIEKNKCNITASSPLKFLPTVQTTVNFAGKIVVSIHCVSEASPSAVVLWSRGSEAVTNGTTHQISSDTTQLQIRDYNVSNFLLQNYTCTCKNPLGGQRREIQLRGPSISNSNLFPNQDGTILTLTWEVPPYSVVTGFDIQMKGPDLQSKNRYDAQSKGKSNGFQTIQWKPGSARSADIFDLNPKLTYRFQVIPKALRTDGEPSEVHRIGPGEGLSGPAIAGLAAGIPCSLLFLLLLAFFIYRCVHYHKNRSRQTRYPVSRAVEKVRNNSLPE</sequence>
<keyword evidence="5" id="KW-1133">Transmembrane helix</keyword>
<dbReference type="Proteomes" id="UP000261660">
    <property type="component" value="Unplaced"/>
</dbReference>
<keyword evidence="9" id="KW-1185">Reference proteome</keyword>
<evidence type="ECO:0000259" key="7">
    <source>
        <dbReference type="PROSITE" id="PS50835"/>
    </source>
</evidence>
<evidence type="ECO:0000256" key="1">
    <source>
        <dbReference type="ARBA" id="ARBA00022729"/>
    </source>
</evidence>
<dbReference type="InterPro" id="IPR007110">
    <property type="entry name" value="Ig-like_dom"/>
</dbReference>
<dbReference type="Gene3D" id="2.60.40.10">
    <property type="entry name" value="Immunoglobulins"/>
    <property type="match status" value="5"/>
</dbReference>
<name>A0A3Q3ETA2_9LABR</name>
<organism evidence="8 9">
    <name type="scientific">Labrus bergylta</name>
    <name type="common">ballan wrasse</name>
    <dbReference type="NCBI Taxonomy" id="56723"/>
    <lineage>
        <taxon>Eukaryota</taxon>
        <taxon>Metazoa</taxon>
        <taxon>Chordata</taxon>
        <taxon>Craniata</taxon>
        <taxon>Vertebrata</taxon>
        <taxon>Euteleostomi</taxon>
        <taxon>Actinopterygii</taxon>
        <taxon>Neopterygii</taxon>
        <taxon>Teleostei</taxon>
        <taxon>Neoteleostei</taxon>
        <taxon>Acanthomorphata</taxon>
        <taxon>Eupercaria</taxon>
        <taxon>Labriformes</taxon>
        <taxon>Labridae</taxon>
        <taxon>Labrus</taxon>
    </lineage>
</organism>
<reference evidence="8" key="1">
    <citation type="submission" date="2025-08" db="UniProtKB">
        <authorList>
            <consortium name="Ensembl"/>
        </authorList>
    </citation>
    <scope>IDENTIFICATION</scope>
</reference>
<dbReference type="PROSITE" id="PS50835">
    <property type="entry name" value="IG_LIKE"/>
    <property type="match status" value="2"/>
</dbReference>
<dbReference type="Ensembl" id="ENSLBET00000009977.1">
    <property type="protein sequence ID" value="ENSLBEP00000009457.1"/>
    <property type="gene ID" value="ENSLBEG00000007332.1"/>
</dbReference>
<evidence type="ECO:0000256" key="5">
    <source>
        <dbReference type="SAM" id="Phobius"/>
    </source>
</evidence>
<dbReference type="InterPro" id="IPR036179">
    <property type="entry name" value="Ig-like_dom_sf"/>
</dbReference>
<dbReference type="AlphaFoldDB" id="A0A3Q3ETA2"/>
<evidence type="ECO:0000313" key="9">
    <source>
        <dbReference type="Proteomes" id="UP000261660"/>
    </source>
</evidence>
<dbReference type="SMART" id="SM00408">
    <property type="entry name" value="IGc2"/>
    <property type="match status" value="1"/>
</dbReference>
<keyword evidence="1 6" id="KW-0732">Signal</keyword>
<dbReference type="PANTHER" id="PTHR44427">
    <property type="entry name" value="CARCINOEMBRYONIC ANTIGEN-RELATED CELL ADHESION MOLECULE 19"/>
    <property type="match status" value="1"/>
</dbReference>
<dbReference type="GeneTree" id="ENSGT00940000167735"/>
<proteinExistence type="predicted"/>
<reference evidence="8" key="2">
    <citation type="submission" date="2025-09" db="UniProtKB">
        <authorList>
            <consortium name="Ensembl"/>
        </authorList>
    </citation>
    <scope>IDENTIFICATION</scope>
</reference>
<dbReference type="Pfam" id="PF07679">
    <property type="entry name" value="I-set"/>
    <property type="match status" value="1"/>
</dbReference>
<dbReference type="InterPro" id="IPR036116">
    <property type="entry name" value="FN3_sf"/>
</dbReference>
<feature type="chain" id="PRO_5018554525" evidence="6">
    <location>
        <begin position="29"/>
        <end position="652"/>
    </location>
</feature>
<dbReference type="InterPro" id="IPR013783">
    <property type="entry name" value="Ig-like_fold"/>
</dbReference>
<dbReference type="InterPro" id="IPR013098">
    <property type="entry name" value="Ig_I-set"/>
</dbReference>
<keyword evidence="3" id="KW-0325">Glycoprotein</keyword>
<evidence type="ECO:0000256" key="4">
    <source>
        <dbReference type="ARBA" id="ARBA00023319"/>
    </source>
</evidence>
<dbReference type="CDD" id="cd00063">
    <property type="entry name" value="FN3"/>
    <property type="match status" value="1"/>
</dbReference>
<keyword evidence="5" id="KW-0812">Transmembrane</keyword>
<accession>A0A3Q3ETA2</accession>
<evidence type="ECO:0000256" key="6">
    <source>
        <dbReference type="SAM" id="SignalP"/>
    </source>
</evidence>
<dbReference type="InterPro" id="IPR003599">
    <property type="entry name" value="Ig_sub"/>
</dbReference>
<dbReference type="InterPro" id="IPR003598">
    <property type="entry name" value="Ig_sub2"/>
</dbReference>
<keyword evidence="4" id="KW-0393">Immunoglobulin domain</keyword>
<feature type="signal peptide" evidence="6">
    <location>
        <begin position="1"/>
        <end position="28"/>
    </location>
</feature>
<evidence type="ECO:0000256" key="3">
    <source>
        <dbReference type="ARBA" id="ARBA00023180"/>
    </source>
</evidence>
<keyword evidence="5" id="KW-0472">Membrane</keyword>
<dbReference type="InParanoid" id="A0A3Q3ETA2"/>
<dbReference type="SUPFAM" id="SSF48726">
    <property type="entry name" value="Immunoglobulin"/>
    <property type="match status" value="4"/>
</dbReference>
<dbReference type="SUPFAM" id="SSF49265">
    <property type="entry name" value="Fibronectin type III"/>
    <property type="match status" value="1"/>
</dbReference>
<dbReference type="PANTHER" id="PTHR44427:SF5">
    <property type="entry name" value="V-SET AND IMMUNOGLOBULIN DOMAIN-CONTAINING PROTEIN 10-LIKE"/>
    <property type="match status" value="1"/>
</dbReference>
<protein>
    <submittedName>
        <fullName evidence="8">V-set and immunoglobulin domain containing 10 like</fullName>
    </submittedName>
</protein>
<dbReference type="InterPro" id="IPR050831">
    <property type="entry name" value="CEA_cell_adhesion"/>
</dbReference>
<dbReference type="InterPro" id="IPR003961">
    <property type="entry name" value="FN3_dom"/>
</dbReference>
<feature type="domain" description="Ig-like" evidence="7">
    <location>
        <begin position="399"/>
        <end position="484"/>
    </location>
</feature>
<feature type="domain" description="Ig-like" evidence="7">
    <location>
        <begin position="228"/>
        <end position="303"/>
    </location>
</feature>
<feature type="transmembrane region" description="Helical" evidence="5">
    <location>
        <begin position="598"/>
        <end position="621"/>
    </location>
</feature>
<evidence type="ECO:0000313" key="8">
    <source>
        <dbReference type="Ensembl" id="ENSLBEP00000009457.1"/>
    </source>
</evidence>
<dbReference type="Pfam" id="PF13927">
    <property type="entry name" value="Ig_3"/>
    <property type="match status" value="1"/>
</dbReference>
<evidence type="ECO:0000256" key="2">
    <source>
        <dbReference type="ARBA" id="ARBA00022737"/>
    </source>
</evidence>
<dbReference type="SMART" id="SM00409">
    <property type="entry name" value="IG"/>
    <property type="match status" value="3"/>
</dbReference>